<name>A0ABT9ZGJ5_9BACI</name>
<dbReference type="InterPro" id="IPR018770">
    <property type="entry name" value="ChloroindolylP_hydrolase"/>
</dbReference>
<evidence type="ECO:0000256" key="1">
    <source>
        <dbReference type="SAM" id="Coils"/>
    </source>
</evidence>
<organism evidence="3 4">
    <name type="scientific">Metabacillus malikii</name>
    <dbReference type="NCBI Taxonomy" id="1504265"/>
    <lineage>
        <taxon>Bacteria</taxon>
        <taxon>Bacillati</taxon>
        <taxon>Bacillota</taxon>
        <taxon>Bacilli</taxon>
        <taxon>Bacillales</taxon>
        <taxon>Bacillaceae</taxon>
        <taxon>Metabacillus</taxon>
    </lineage>
</organism>
<evidence type="ECO:0000313" key="3">
    <source>
        <dbReference type="EMBL" id="MDQ0231403.1"/>
    </source>
</evidence>
<dbReference type="EMBL" id="JAUSUD010000012">
    <property type="protein sequence ID" value="MDQ0231403.1"/>
    <property type="molecule type" value="Genomic_DNA"/>
</dbReference>
<sequence length="209" mass="24297">MKQFVQFFTRSSIATVSTVTIWIVSYFPLSLPYVVSSAYAVGGGALTYFTVKGITTQRFLKQNQLSRKEYKYIKKNLNEASKKIARLRKSLVNVRSLTSIKQNIDILRVVNKIYTIVKNEPKRFYLVEPFFYSHLESLVEISEKYYFLTSQPKKNAELSISLSETRRTIDNLAETVEKDLYDVLAKDIDNLHFEVDVAKLRIDKTKNRK</sequence>
<feature type="transmembrane region" description="Helical" evidence="2">
    <location>
        <begin position="33"/>
        <end position="51"/>
    </location>
</feature>
<proteinExistence type="predicted"/>
<dbReference type="Pfam" id="PF10112">
    <property type="entry name" value="Halogen_Hydrol"/>
    <property type="match status" value="1"/>
</dbReference>
<reference evidence="3 4" key="1">
    <citation type="submission" date="2023-07" db="EMBL/GenBank/DDBJ databases">
        <title>Genomic Encyclopedia of Type Strains, Phase IV (KMG-IV): sequencing the most valuable type-strain genomes for metagenomic binning, comparative biology and taxonomic classification.</title>
        <authorList>
            <person name="Goeker M."/>
        </authorList>
    </citation>
    <scope>NUCLEOTIDE SEQUENCE [LARGE SCALE GENOMIC DNA]</scope>
    <source>
        <strain evidence="3 4">DSM 29005</strain>
    </source>
</reference>
<keyword evidence="1" id="KW-0175">Coiled coil</keyword>
<feature type="transmembrane region" description="Helical" evidence="2">
    <location>
        <begin position="7"/>
        <end position="27"/>
    </location>
</feature>
<gene>
    <name evidence="3" type="ORF">J2S19_002686</name>
</gene>
<dbReference type="Proteomes" id="UP001234495">
    <property type="component" value="Unassembled WGS sequence"/>
</dbReference>
<keyword evidence="2" id="KW-1133">Transmembrane helix</keyword>
<feature type="coiled-coil region" evidence="1">
    <location>
        <begin position="70"/>
        <end position="97"/>
    </location>
</feature>
<dbReference type="RefSeq" id="WP_307342302.1">
    <property type="nucleotide sequence ID" value="NZ_JAUSUD010000012.1"/>
</dbReference>
<keyword evidence="2" id="KW-0812">Transmembrane</keyword>
<comment type="caution">
    <text evidence="3">The sequence shown here is derived from an EMBL/GenBank/DDBJ whole genome shotgun (WGS) entry which is preliminary data.</text>
</comment>
<keyword evidence="4" id="KW-1185">Reference proteome</keyword>
<evidence type="ECO:0000256" key="2">
    <source>
        <dbReference type="SAM" id="Phobius"/>
    </source>
</evidence>
<evidence type="ECO:0000313" key="4">
    <source>
        <dbReference type="Proteomes" id="UP001234495"/>
    </source>
</evidence>
<keyword evidence="2" id="KW-0472">Membrane</keyword>
<protein>
    <submittedName>
        <fullName evidence="3">5-bromo-4-chloroindolyl phosphate hydrolysis protein</fullName>
    </submittedName>
</protein>
<accession>A0ABT9ZGJ5</accession>